<dbReference type="EMBL" id="GBXM01084614">
    <property type="protein sequence ID" value="JAH23963.1"/>
    <property type="molecule type" value="Transcribed_RNA"/>
</dbReference>
<organism evidence="1">
    <name type="scientific">Anguilla anguilla</name>
    <name type="common">European freshwater eel</name>
    <name type="synonym">Muraena anguilla</name>
    <dbReference type="NCBI Taxonomy" id="7936"/>
    <lineage>
        <taxon>Eukaryota</taxon>
        <taxon>Metazoa</taxon>
        <taxon>Chordata</taxon>
        <taxon>Craniata</taxon>
        <taxon>Vertebrata</taxon>
        <taxon>Euteleostomi</taxon>
        <taxon>Actinopterygii</taxon>
        <taxon>Neopterygii</taxon>
        <taxon>Teleostei</taxon>
        <taxon>Anguilliformes</taxon>
        <taxon>Anguillidae</taxon>
        <taxon>Anguilla</taxon>
    </lineage>
</organism>
<name>A0A0E9R6I9_ANGAN</name>
<reference evidence="1" key="1">
    <citation type="submission" date="2014-11" db="EMBL/GenBank/DDBJ databases">
        <authorList>
            <person name="Amaro Gonzalez C."/>
        </authorList>
    </citation>
    <scope>NUCLEOTIDE SEQUENCE</scope>
</reference>
<evidence type="ECO:0000313" key="1">
    <source>
        <dbReference type="EMBL" id="JAH23963.1"/>
    </source>
</evidence>
<proteinExistence type="predicted"/>
<sequence>MDGLLHNNQCFVLTWGYGKWKVRLHWWRHSSGGKSSCLAVGGLPVRSPALGVSKCP</sequence>
<protein>
    <submittedName>
        <fullName evidence="1">Uncharacterized protein</fullName>
    </submittedName>
</protein>
<accession>A0A0E9R6I9</accession>
<reference evidence="1" key="2">
    <citation type="journal article" date="2015" name="Fish Shellfish Immunol.">
        <title>Early steps in the European eel (Anguilla anguilla)-Vibrio vulnificus interaction in the gills: Role of the RtxA13 toxin.</title>
        <authorList>
            <person name="Callol A."/>
            <person name="Pajuelo D."/>
            <person name="Ebbesson L."/>
            <person name="Teles M."/>
            <person name="MacKenzie S."/>
            <person name="Amaro C."/>
        </authorList>
    </citation>
    <scope>NUCLEOTIDE SEQUENCE</scope>
</reference>
<dbReference type="AlphaFoldDB" id="A0A0E9R6I9"/>